<dbReference type="InterPro" id="IPR017853">
    <property type="entry name" value="GH"/>
</dbReference>
<keyword evidence="5" id="KW-1185">Reference proteome</keyword>
<dbReference type="InterPro" id="IPR006047">
    <property type="entry name" value="GH13_cat_dom"/>
</dbReference>
<evidence type="ECO:0000259" key="3">
    <source>
        <dbReference type="SMART" id="SM00642"/>
    </source>
</evidence>
<reference evidence="5" key="2">
    <citation type="journal article" date="2016" name="Int. J. Syst. Evol. Microbiol.">
        <title>Complete genome sequence and cell structure of Limnochorda pilosa, a Gram-negative spore-former within the phylum Firmicutes.</title>
        <authorList>
            <person name="Watanabe M."/>
            <person name="Kojima H."/>
            <person name="Fukui M."/>
        </authorList>
    </citation>
    <scope>NUCLEOTIDE SEQUENCE [LARGE SCALE GENOMIC DNA]</scope>
    <source>
        <strain evidence="5">HC45</strain>
    </source>
</reference>
<dbReference type="RefSeq" id="WP_068132990.1">
    <property type="nucleotide sequence ID" value="NZ_AP014924.1"/>
</dbReference>
<sequence length="600" mass="66572">MEPQDASGSVLFDPSRRADVNLVEGDGQIRLVFRLRLRQPGVTPRVEWRQAGWTTLSMEDVGLLGEWAVFQAVIHVQDPARPVVYRFCLSGPEGERFFGPAGLAPEPEAAGSFQLHPGTQASFPVVAWTRGRVFYQVFPDRFANGDPSNDPPGTTPWGGAVRPDTGSQYFGGDLAGLIDRLDYLQDLGVGGLYLNPIFSAGSSHGYDTVDYLRIDPRLGDLDTFRTLLDEAHRREMRVILDAVFNHTGTGFWAFQDVAERGAASRYKDWYHFHGFPVNVEVPNYEAWWNVPSLPKLRVSNPDVRAYLMGVARYWTRLGIDGWRLDVPNEIREPGFWEEFRLVVKGINPEAYIVGEIWHVEPEWLEGTCFDAVMNYPLGRDALVPFFRGKGGFGARELDRAVQRAVLAYPEQAVTMNFNVVGSHDTARVLTALGGGNLGVEPDPGAVRRLKALMSFLFALPGVPVIYYGDERGMLGEKGEDWDAQRAPMPWDEGAVRAGAEIFDHLRKLVRLRRQHPALVGPVVTRLALDDAQGLYACARGGGGEEVVAVTTREARRVHVVLAGLTGRFRDLVRDESLHAGGQGLNVELDGPETRLIVKES</sequence>
<gene>
    <name evidence="4" type="ORF">LIP_0146</name>
</gene>
<dbReference type="STRING" id="1555112.LIP_0146"/>
<keyword evidence="2" id="KW-0326">Glycosidase</keyword>
<dbReference type="PANTHER" id="PTHR10357">
    <property type="entry name" value="ALPHA-AMYLASE FAMILY MEMBER"/>
    <property type="match status" value="1"/>
</dbReference>
<feature type="domain" description="Glycosyl hydrolase family 13 catalytic" evidence="3">
    <location>
        <begin position="136"/>
        <end position="512"/>
    </location>
</feature>
<dbReference type="Pfam" id="PF00128">
    <property type="entry name" value="Alpha-amylase"/>
    <property type="match status" value="1"/>
</dbReference>
<dbReference type="Gene3D" id="3.20.20.80">
    <property type="entry name" value="Glycosidases"/>
    <property type="match status" value="1"/>
</dbReference>
<dbReference type="SMART" id="SM00642">
    <property type="entry name" value="Aamy"/>
    <property type="match status" value="1"/>
</dbReference>
<dbReference type="OrthoDB" id="9805159at2"/>
<dbReference type="EMBL" id="AP014924">
    <property type="protein sequence ID" value="BAS26003.1"/>
    <property type="molecule type" value="Genomic_DNA"/>
</dbReference>
<dbReference type="CDD" id="cd11338">
    <property type="entry name" value="AmyAc_CMD"/>
    <property type="match status" value="1"/>
</dbReference>
<dbReference type="KEGG" id="lpil:LIP_0146"/>
<keyword evidence="1" id="KW-0378">Hydrolase</keyword>
<evidence type="ECO:0000313" key="5">
    <source>
        <dbReference type="Proteomes" id="UP000065807"/>
    </source>
</evidence>
<dbReference type="PATRIC" id="fig|1555112.3.peg.150"/>
<dbReference type="InterPro" id="IPR045857">
    <property type="entry name" value="O16G_dom_2"/>
</dbReference>
<evidence type="ECO:0000313" key="4">
    <source>
        <dbReference type="EMBL" id="BAS26003.1"/>
    </source>
</evidence>
<dbReference type="AlphaFoldDB" id="A0A0K2SFX2"/>
<evidence type="ECO:0000256" key="1">
    <source>
        <dbReference type="ARBA" id="ARBA00022801"/>
    </source>
</evidence>
<dbReference type="SUPFAM" id="SSF51445">
    <property type="entry name" value="(Trans)glycosidases"/>
    <property type="match status" value="1"/>
</dbReference>
<protein>
    <submittedName>
        <fullName evidence="4">Alpha-amylase</fullName>
    </submittedName>
</protein>
<name>A0A0K2SFX2_LIMPI</name>
<accession>A0A0K2SFX2</accession>
<dbReference type="GO" id="GO:0005975">
    <property type="term" value="P:carbohydrate metabolic process"/>
    <property type="evidence" value="ECO:0007669"/>
    <property type="project" value="InterPro"/>
</dbReference>
<reference evidence="5" key="1">
    <citation type="submission" date="2015-07" db="EMBL/GenBank/DDBJ databases">
        <title>Complete genome sequence and phylogenetic analysis of Limnochorda pilosa.</title>
        <authorList>
            <person name="Watanabe M."/>
            <person name="Kojima H."/>
            <person name="Fukui M."/>
        </authorList>
    </citation>
    <scope>NUCLEOTIDE SEQUENCE [LARGE SCALE GENOMIC DNA]</scope>
    <source>
        <strain evidence="5">HC45</strain>
    </source>
</reference>
<proteinExistence type="predicted"/>
<organism evidence="4 5">
    <name type="scientific">Limnochorda pilosa</name>
    <dbReference type="NCBI Taxonomy" id="1555112"/>
    <lineage>
        <taxon>Bacteria</taxon>
        <taxon>Bacillati</taxon>
        <taxon>Bacillota</taxon>
        <taxon>Limnochordia</taxon>
        <taxon>Limnochordales</taxon>
        <taxon>Limnochordaceae</taxon>
        <taxon>Limnochorda</taxon>
    </lineage>
</organism>
<dbReference type="GO" id="GO:0016798">
    <property type="term" value="F:hydrolase activity, acting on glycosyl bonds"/>
    <property type="evidence" value="ECO:0007669"/>
    <property type="project" value="UniProtKB-KW"/>
</dbReference>
<evidence type="ECO:0000256" key="2">
    <source>
        <dbReference type="ARBA" id="ARBA00023295"/>
    </source>
</evidence>
<dbReference type="Gene3D" id="3.90.400.10">
    <property type="entry name" value="Oligo-1,6-glucosidase, Domain 2"/>
    <property type="match status" value="1"/>
</dbReference>
<dbReference type="Proteomes" id="UP000065807">
    <property type="component" value="Chromosome"/>
</dbReference>
<dbReference type="PANTHER" id="PTHR10357:SF210">
    <property type="entry name" value="MALTODEXTRIN GLUCOSIDASE"/>
    <property type="match status" value="1"/>
</dbReference>